<dbReference type="EMBL" id="JAHCVI010000006">
    <property type="protein sequence ID" value="KAG7284330.1"/>
    <property type="molecule type" value="Genomic_DNA"/>
</dbReference>
<evidence type="ECO:0000313" key="2">
    <source>
        <dbReference type="EMBL" id="KAG7284330.1"/>
    </source>
</evidence>
<organism evidence="2 3">
    <name type="scientific">Staphylotrichum longicolle</name>
    <dbReference type="NCBI Taxonomy" id="669026"/>
    <lineage>
        <taxon>Eukaryota</taxon>
        <taxon>Fungi</taxon>
        <taxon>Dikarya</taxon>
        <taxon>Ascomycota</taxon>
        <taxon>Pezizomycotina</taxon>
        <taxon>Sordariomycetes</taxon>
        <taxon>Sordariomycetidae</taxon>
        <taxon>Sordariales</taxon>
        <taxon>Chaetomiaceae</taxon>
        <taxon>Staphylotrichum</taxon>
    </lineage>
</organism>
<evidence type="ECO:0000256" key="1">
    <source>
        <dbReference type="SAM" id="MobiDB-lite"/>
    </source>
</evidence>
<proteinExistence type="predicted"/>
<evidence type="ECO:0000313" key="3">
    <source>
        <dbReference type="Proteomes" id="UP001197093"/>
    </source>
</evidence>
<keyword evidence="3" id="KW-1185">Reference proteome</keyword>
<name>A0AAD4ENK1_9PEZI</name>
<feature type="region of interest" description="Disordered" evidence="1">
    <location>
        <begin position="181"/>
        <end position="200"/>
    </location>
</feature>
<dbReference type="AlphaFoldDB" id="A0AAD4ENK1"/>
<gene>
    <name evidence="2" type="ORF">NEMBOFW57_010702</name>
</gene>
<comment type="caution">
    <text evidence="2">The sequence shown here is derived from an EMBL/GenBank/DDBJ whole genome shotgun (WGS) entry which is preliminary data.</text>
</comment>
<accession>A0AAD4ENK1</accession>
<reference evidence="2" key="1">
    <citation type="submission" date="2023-02" db="EMBL/GenBank/DDBJ databases">
        <authorList>
            <person name="Palmer J.M."/>
        </authorList>
    </citation>
    <scope>NUCLEOTIDE SEQUENCE</scope>
    <source>
        <strain evidence="2">FW57</strain>
    </source>
</reference>
<feature type="compositionally biased region" description="Acidic residues" evidence="1">
    <location>
        <begin position="189"/>
        <end position="200"/>
    </location>
</feature>
<protein>
    <submittedName>
        <fullName evidence="2">Uncharacterized protein</fullName>
    </submittedName>
</protein>
<dbReference type="Proteomes" id="UP001197093">
    <property type="component" value="Unassembled WGS sequence"/>
</dbReference>
<sequence>MAIIRSPASAFYVEELHCHLDLGQHTTADSFSNDIALLSELPHLDHCLISLDILISIREHTLKEVEGQFYRPASDLRFRQAIFLSLLGHLRNLKTLRMTVHGGAHQAFSWFNREFQFHYPRQLNESVPCVNVCRSPTKITLCAADNYDPSAPWHPLTLRPLIDLPEIQELEIENNPNGCNGRDTRCLSDDDSEDGESEGDSDIYDSFTYLSTLRIKNYLPYPIILRRIFASFKMLHTLEICGSVPSHSSPDAFTAAATNVNLNTLLQIP</sequence>